<keyword evidence="4" id="KW-0472">Membrane</keyword>
<dbReference type="Proteomes" id="UP000013520">
    <property type="component" value="Chromosome"/>
</dbReference>
<dbReference type="OrthoDB" id="5392220at2"/>
<dbReference type="GO" id="GO:0007165">
    <property type="term" value="P:signal transduction"/>
    <property type="evidence" value="ECO:0007669"/>
    <property type="project" value="UniProtKB-KW"/>
</dbReference>
<feature type="transmembrane region" description="Helical" evidence="4">
    <location>
        <begin position="233"/>
        <end position="257"/>
    </location>
</feature>
<dbReference type="AlphaFoldDB" id="R4K9F3"/>
<dbReference type="SMART" id="SM00304">
    <property type="entry name" value="HAMP"/>
    <property type="match status" value="1"/>
</dbReference>
<keyword evidence="1 3" id="KW-0807">Transducer</keyword>
<sequence length="571" mass="62158">MNTGTKPNLFNQNTGMQTEVKNLSTLKVAVKERDNLLNNLKIGTKLLILTALMIILLIWIGILGLTNLGNSNENLVTSLNTAKTLEQSINTARSAQVHFKKQVQEWKNILIRGNDPEKFEEYYINFTNEEAKVQSELETLKNLMQKQGISVSMVDESLKEHANLGVKYREALKSYDSTNPNSYHIVDNMVKGIDRAPTDLIDAIVLQIEKHADSTAQETKNGSIAQYNKMRQFFILALLISTGFAILLTLLLTGQIVRPIHTLRNELNVLAEKGGDLTQRIDISRKDEIGDLAAAVNKFLSNLRNIMAQVNDNANSVADTSQQLSVNAQQTSAAATETAATVSEIASTTEQVSQNAQEVAALSLEASKEAEQGAEGIKKVIDQMKTIALTSNEESQVVETLSNTLTQVYQIVDLITHIADQTNLLALNAAIEAARAGEHGRGFAVVAEEVRKLAAQSGSAAKDINQLVETVLEESKRAVKAMEDGHKQVQAGTDLVEEVGNGFKVIMESIEGVTDQINTVAVASEQISTSVQNIAGSTEEQTATMEEVSAANEGLTKMAVDLKQLVGKFKV</sequence>
<dbReference type="GO" id="GO:0006935">
    <property type="term" value="P:chemotaxis"/>
    <property type="evidence" value="ECO:0007669"/>
    <property type="project" value="InterPro"/>
</dbReference>
<dbReference type="PANTHER" id="PTHR32089">
    <property type="entry name" value="METHYL-ACCEPTING CHEMOTAXIS PROTEIN MCPB"/>
    <property type="match status" value="1"/>
</dbReference>
<evidence type="ECO:0000313" key="7">
    <source>
        <dbReference type="EMBL" id="AGK99797.1"/>
    </source>
</evidence>
<dbReference type="STRING" id="767817.Desgi_0186"/>
<dbReference type="InterPro" id="IPR004089">
    <property type="entry name" value="MCPsignal_dom"/>
</dbReference>
<feature type="domain" description="Methyl-accepting transducer" evidence="5">
    <location>
        <begin position="306"/>
        <end position="556"/>
    </location>
</feature>
<dbReference type="InterPro" id="IPR004090">
    <property type="entry name" value="Chemotax_Me-accpt_rcpt"/>
</dbReference>
<evidence type="ECO:0000256" key="3">
    <source>
        <dbReference type="PROSITE-ProRule" id="PRU00284"/>
    </source>
</evidence>
<accession>R4K9F3</accession>
<dbReference type="HOGENOM" id="CLU_000445_107_27_9"/>
<evidence type="ECO:0000259" key="5">
    <source>
        <dbReference type="PROSITE" id="PS50111"/>
    </source>
</evidence>
<keyword evidence="8" id="KW-1185">Reference proteome</keyword>
<dbReference type="GO" id="GO:0004888">
    <property type="term" value="F:transmembrane signaling receptor activity"/>
    <property type="evidence" value="ECO:0007669"/>
    <property type="project" value="InterPro"/>
</dbReference>
<gene>
    <name evidence="7" type="ORF">Desgi_0186</name>
</gene>
<feature type="domain" description="HAMP" evidence="6">
    <location>
        <begin position="254"/>
        <end position="308"/>
    </location>
</feature>
<dbReference type="CDD" id="cd11386">
    <property type="entry name" value="MCP_signal"/>
    <property type="match status" value="1"/>
</dbReference>
<reference evidence="7 8" key="1">
    <citation type="submission" date="2012-01" db="EMBL/GenBank/DDBJ databases">
        <title>Complete sequence of Desulfotomaculum gibsoniae DSM 7213.</title>
        <authorList>
            <consortium name="US DOE Joint Genome Institute"/>
            <person name="Lucas S."/>
            <person name="Han J."/>
            <person name="Lapidus A."/>
            <person name="Cheng J.-F."/>
            <person name="Goodwin L."/>
            <person name="Pitluck S."/>
            <person name="Peters L."/>
            <person name="Ovchinnikova G."/>
            <person name="Teshima H."/>
            <person name="Detter J.C."/>
            <person name="Han C."/>
            <person name="Tapia R."/>
            <person name="Land M."/>
            <person name="Hauser L."/>
            <person name="Kyrpides N."/>
            <person name="Ivanova N."/>
            <person name="Pagani I."/>
            <person name="Parshina S."/>
            <person name="Plugge C."/>
            <person name="Muyzer G."/>
            <person name="Kuever J."/>
            <person name="Ivanova A."/>
            <person name="Nazina T."/>
            <person name="Klenk H.-P."/>
            <person name="Brambilla E."/>
            <person name="Spring S."/>
            <person name="Stams A.F."/>
            <person name="Woyke T."/>
        </authorList>
    </citation>
    <scope>NUCLEOTIDE SEQUENCE [LARGE SCALE GENOMIC DNA]</scope>
    <source>
        <strain evidence="7 8">DSM 7213</strain>
    </source>
</reference>
<dbReference type="InterPro" id="IPR003660">
    <property type="entry name" value="HAMP_dom"/>
</dbReference>
<proteinExistence type="inferred from homology"/>
<evidence type="ECO:0000256" key="4">
    <source>
        <dbReference type="SAM" id="Phobius"/>
    </source>
</evidence>
<dbReference type="InterPro" id="IPR024478">
    <property type="entry name" value="HlyB_4HB_MCP"/>
</dbReference>
<dbReference type="RefSeq" id="WP_006523262.1">
    <property type="nucleotide sequence ID" value="NC_021184.1"/>
</dbReference>
<dbReference type="CDD" id="cd06225">
    <property type="entry name" value="HAMP"/>
    <property type="match status" value="1"/>
</dbReference>
<dbReference type="Pfam" id="PF00015">
    <property type="entry name" value="MCPsignal"/>
    <property type="match status" value="1"/>
</dbReference>
<dbReference type="PRINTS" id="PR00260">
    <property type="entry name" value="CHEMTRNSDUCR"/>
</dbReference>
<name>R4K9F3_9FIRM</name>
<dbReference type="Gene3D" id="1.10.287.950">
    <property type="entry name" value="Methyl-accepting chemotaxis protein"/>
    <property type="match status" value="1"/>
</dbReference>
<dbReference type="PANTHER" id="PTHR32089:SF112">
    <property type="entry name" value="LYSOZYME-LIKE PROTEIN-RELATED"/>
    <property type="match status" value="1"/>
</dbReference>
<organism evidence="7 8">
    <name type="scientific">Desulfoscipio gibsoniae DSM 7213</name>
    <dbReference type="NCBI Taxonomy" id="767817"/>
    <lineage>
        <taxon>Bacteria</taxon>
        <taxon>Bacillati</taxon>
        <taxon>Bacillota</taxon>
        <taxon>Clostridia</taxon>
        <taxon>Eubacteriales</taxon>
        <taxon>Desulfallaceae</taxon>
        <taxon>Desulfoscipio</taxon>
    </lineage>
</organism>
<dbReference type="SUPFAM" id="SSF58104">
    <property type="entry name" value="Methyl-accepting chemotaxis protein (MCP) signaling domain"/>
    <property type="match status" value="1"/>
</dbReference>
<protein>
    <submittedName>
        <fullName evidence="7">Methyl-accepting chemotaxis protein</fullName>
    </submittedName>
</protein>
<dbReference type="SMART" id="SM00283">
    <property type="entry name" value="MA"/>
    <property type="match status" value="1"/>
</dbReference>
<dbReference type="PROSITE" id="PS50111">
    <property type="entry name" value="CHEMOTAXIS_TRANSDUC_2"/>
    <property type="match status" value="1"/>
</dbReference>
<feature type="transmembrane region" description="Helical" evidence="4">
    <location>
        <begin position="46"/>
        <end position="65"/>
    </location>
</feature>
<dbReference type="KEGG" id="dgi:Desgi_0186"/>
<dbReference type="Pfam" id="PF12729">
    <property type="entry name" value="4HB_MCP_1"/>
    <property type="match status" value="1"/>
</dbReference>
<comment type="similarity">
    <text evidence="2">Belongs to the methyl-accepting chemotaxis (MCP) protein family.</text>
</comment>
<dbReference type="EMBL" id="CP003273">
    <property type="protein sequence ID" value="AGK99797.1"/>
    <property type="molecule type" value="Genomic_DNA"/>
</dbReference>
<keyword evidence="4" id="KW-0812">Transmembrane</keyword>
<evidence type="ECO:0000313" key="8">
    <source>
        <dbReference type="Proteomes" id="UP000013520"/>
    </source>
</evidence>
<dbReference type="FunFam" id="1.10.287.950:FF:000001">
    <property type="entry name" value="Methyl-accepting chemotaxis sensory transducer"/>
    <property type="match status" value="1"/>
</dbReference>
<dbReference type="PROSITE" id="PS50885">
    <property type="entry name" value="HAMP"/>
    <property type="match status" value="1"/>
</dbReference>
<dbReference type="Pfam" id="PF00672">
    <property type="entry name" value="HAMP"/>
    <property type="match status" value="1"/>
</dbReference>
<keyword evidence="4" id="KW-1133">Transmembrane helix</keyword>
<evidence type="ECO:0000256" key="1">
    <source>
        <dbReference type="ARBA" id="ARBA00023224"/>
    </source>
</evidence>
<evidence type="ECO:0000259" key="6">
    <source>
        <dbReference type="PROSITE" id="PS50885"/>
    </source>
</evidence>
<evidence type="ECO:0000256" key="2">
    <source>
        <dbReference type="ARBA" id="ARBA00029447"/>
    </source>
</evidence>
<dbReference type="GO" id="GO:0016020">
    <property type="term" value="C:membrane"/>
    <property type="evidence" value="ECO:0007669"/>
    <property type="project" value="InterPro"/>
</dbReference>
<dbReference type="eggNOG" id="COG0840">
    <property type="taxonomic scope" value="Bacteria"/>
</dbReference>